<name>A0AAE0TUD9_9PEZI</name>
<proteinExistence type="predicted"/>
<reference evidence="2" key="1">
    <citation type="submission" date="2023-07" db="EMBL/GenBank/DDBJ databases">
        <title>Black Yeasts Isolated from many extreme environments.</title>
        <authorList>
            <person name="Coleine C."/>
            <person name="Stajich J.E."/>
            <person name="Selbmann L."/>
        </authorList>
    </citation>
    <scope>NUCLEOTIDE SEQUENCE</scope>
    <source>
        <strain evidence="2">CCFEE 5485</strain>
    </source>
</reference>
<feature type="region of interest" description="Disordered" evidence="1">
    <location>
        <begin position="471"/>
        <end position="499"/>
    </location>
</feature>
<dbReference type="AlphaFoldDB" id="A0AAE0TUD9"/>
<keyword evidence="3" id="KW-1185">Reference proteome</keyword>
<feature type="compositionally biased region" description="Polar residues" evidence="1">
    <location>
        <begin position="471"/>
        <end position="482"/>
    </location>
</feature>
<organism evidence="2 3">
    <name type="scientific">Recurvomyces mirabilis</name>
    <dbReference type="NCBI Taxonomy" id="574656"/>
    <lineage>
        <taxon>Eukaryota</taxon>
        <taxon>Fungi</taxon>
        <taxon>Dikarya</taxon>
        <taxon>Ascomycota</taxon>
        <taxon>Pezizomycotina</taxon>
        <taxon>Dothideomycetes</taxon>
        <taxon>Dothideomycetidae</taxon>
        <taxon>Mycosphaerellales</taxon>
        <taxon>Teratosphaeriaceae</taxon>
        <taxon>Recurvomyces</taxon>
    </lineage>
</organism>
<dbReference type="Proteomes" id="UP001274830">
    <property type="component" value="Unassembled WGS sequence"/>
</dbReference>
<gene>
    <name evidence="2" type="ORF">LTR78_007450</name>
</gene>
<evidence type="ECO:0000313" key="2">
    <source>
        <dbReference type="EMBL" id="KAK3672638.1"/>
    </source>
</evidence>
<evidence type="ECO:0000313" key="3">
    <source>
        <dbReference type="Proteomes" id="UP001274830"/>
    </source>
</evidence>
<comment type="caution">
    <text evidence="2">The sequence shown here is derived from an EMBL/GenBank/DDBJ whole genome shotgun (WGS) entry which is preliminary data.</text>
</comment>
<evidence type="ECO:0000256" key="1">
    <source>
        <dbReference type="SAM" id="MobiDB-lite"/>
    </source>
</evidence>
<protein>
    <submittedName>
        <fullName evidence="2">Uncharacterized protein</fullName>
    </submittedName>
</protein>
<accession>A0AAE0TUD9</accession>
<dbReference type="EMBL" id="JAUTXT010000031">
    <property type="protein sequence ID" value="KAK3672638.1"/>
    <property type="molecule type" value="Genomic_DNA"/>
</dbReference>
<sequence>MSQLANTDPCHETRANRRQFSTITPVNRFGLIRIQNHPQPVEPHPKREYKFSFFFDDDHDFLIFAYSGELDLSEYTSDWLIDHDLDLHFLRPIRNLVECVSGAMFETSRHHITFAIPPMRLRKRSPPALFVRDAHFGFRFPLGADDGDVELSCSNRDDILTLVRDWLDDLELDQQFLIPVRNVVEQMIEGIADNPRHEVVVLPSIDLYDEPRRIWSLARTQLTGRIEHNTPDGHQYAHEVFCSPRPARSTSTMRQISPGMFRDFNTGHFRQYVLHAMLMQFWGLLPARIVCVTLATCAQILHRYVEDCPCHSEDIGELEGLKLTLLKHLSQIIPCEDHLAPEKLHSRMRYLFEQLRCFLQTTGQSTEQVVRSARAEQQARRAAECVIRALDITSRNHSYAVGSWAWEQLLIPLSRPRLGVLEASFIGWPGNNRSNQDSRQGSRADEQAIHHTMDTTSTESSHWDALEEQATGNIEDPSTSRASHVMDGTSGKKRKTAFR</sequence>